<dbReference type="InterPro" id="IPR057326">
    <property type="entry name" value="KR_dom"/>
</dbReference>
<evidence type="ECO:0000313" key="6">
    <source>
        <dbReference type="Proteomes" id="UP000319897"/>
    </source>
</evidence>
<protein>
    <submittedName>
        <fullName evidence="5">SDR family NAD(P)-dependent oxidoreductase</fullName>
    </submittedName>
</protein>
<dbReference type="RefSeq" id="WP_140928421.1">
    <property type="nucleotide sequence ID" value="NZ_VFSU01000026.1"/>
</dbReference>
<keyword evidence="6" id="KW-1185">Reference proteome</keyword>
<dbReference type="OrthoDB" id="9804774at2"/>
<gene>
    <name evidence="5" type="ORF">FJQ54_10795</name>
</gene>
<proteinExistence type="inferred from homology"/>
<dbReference type="Pfam" id="PF00106">
    <property type="entry name" value="adh_short"/>
    <property type="match status" value="1"/>
</dbReference>
<dbReference type="Proteomes" id="UP000319897">
    <property type="component" value="Unassembled WGS sequence"/>
</dbReference>
<sequence>MEKPFGGRVALVTGAGRGLGRAYAELLAWRGARVVVNDLDEGEDSPAQETVQAIRAKAGEAIAIPGSITAPGMPAALVERALEAFGRIDILINNAGFLRDRSFRSMTLEDLDSVIDVHLRAAAHITHAVWPHLYAQGYGRILFTTSTSGLYGMHGQANYDAAKLGLIGLQNALKLEGRSRNILVNSIAPLAATRLADAAFPPELQQRMGLHWVAEVALALVAEPCSHSGLVLEVGGNHLARARIVENDGVRVAEPTPESAMRAIAEAASGGAERGFDSAPEAVAKILGFGS</sequence>
<keyword evidence="2" id="KW-0560">Oxidoreductase</keyword>
<dbReference type="SUPFAM" id="SSF51735">
    <property type="entry name" value="NAD(P)-binding Rossmann-fold domains"/>
    <property type="match status" value="1"/>
</dbReference>
<reference evidence="5 6" key="1">
    <citation type="submission" date="2019-06" db="EMBL/GenBank/DDBJ databases">
        <authorList>
            <person name="Lee I."/>
            <person name="Jang G.I."/>
            <person name="Hwang C.Y."/>
        </authorList>
    </citation>
    <scope>NUCLEOTIDE SEQUENCE [LARGE SCALE GENOMIC DNA]</scope>
    <source>
        <strain evidence="5 6">PAMC 28131</strain>
    </source>
</reference>
<dbReference type="AlphaFoldDB" id="A0A501XJ62"/>
<dbReference type="InterPro" id="IPR036291">
    <property type="entry name" value="NAD(P)-bd_dom_sf"/>
</dbReference>
<dbReference type="Gene3D" id="3.40.50.720">
    <property type="entry name" value="NAD(P)-binding Rossmann-like Domain"/>
    <property type="match status" value="1"/>
</dbReference>
<evidence type="ECO:0000256" key="1">
    <source>
        <dbReference type="ARBA" id="ARBA00006484"/>
    </source>
</evidence>
<dbReference type="GO" id="GO:0016491">
    <property type="term" value="F:oxidoreductase activity"/>
    <property type="evidence" value="ECO:0007669"/>
    <property type="project" value="UniProtKB-KW"/>
</dbReference>
<feature type="domain" description="Ketoreductase" evidence="4">
    <location>
        <begin position="8"/>
        <end position="198"/>
    </location>
</feature>
<accession>A0A501XJ62</accession>
<comment type="similarity">
    <text evidence="1 3">Belongs to the short-chain dehydrogenases/reductases (SDR) family.</text>
</comment>
<evidence type="ECO:0000256" key="2">
    <source>
        <dbReference type="ARBA" id="ARBA00023002"/>
    </source>
</evidence>
<dbReference type="PRINTS" id="PR00080">
    <property type="entry name" value="SDRFAMILY"/>
</dbReference>
<organism evidence="5 6">
    <name type="scientific">Sandaracinobacter neustonicus</name>
    <dbReference type="NCBI Taxonomy" id="1715348"/>
    <lineage>
        <taxon>Bacteria</taxon>
        <taxon>Pseudomonadati</taxon>
        <taxon>Pseudomonadota</taxon>
        <taxon>Alphaproteobacteria</taxon>
        <taxon>Sphingomonadales</taxon>
        <taxon>Sphingosinicellaceae</taxon>
        <taxon>Sandaracinobacter</taxon>
    </lineage>
</organism>
<dbReference type="PANTHER" id="PTHR45024">
    <property type="entry name" value="DEHYDROGENASES, SHORT CHAIN"/>
    <property type="match status" value="1"/>
</dbReference>
<name>A0A501XJ62_9SPHN</name>
<dbReference type="PRINTS" id="PR00081">
    <property type="entry name" value="GDHRDH"/>
</dbReference>
<dbReference type="EMBL" id="VFSU01000026">
    <property type="protein sequence ID" value="TPE60485.1"/>
    <property type="molecule type" value="Genomic_DNA"/>
</dbReference>
<dbReference type="PANTHER" id="PTHR45024:SF2">
    <property type="entry name" value="SCP2 DOMAIN-CONTAINING PROTEIN"/>
    <property type="match status" value="1"/>
</dbReference>
<dbReference type="InterPro" id="IPR051687">
    <property type="entry name" value="Peroxisomal_Beta-Oxidation"/>
</dbReference>
<evidence type="ECO:0000313" key="5">
    <source>
        <dbReference type="EMBL" id="TPE60485.1"/>
    </source>
</evidence>
<evidence type="ECO:0000256" key="3">
    <source>
        <dbReference type="RuleBase" id="RU000363"/>
    </source>
</evidence>
<comment type="caution">
    <text evidence="5">The sequence shown here is derived from an EMBL/GenBank/DDBJ whole genome shotgun (WGS) entry which is preliminary data.</text>
</comment>
<dbReference type="InterPro" id="IPR002347">
    <property type="entry name" value="SDR_fam"/>
</dbReference>
<evidence type="ECO:0000259" key="4">
    <source>
        <dbReference type="SMART" id="SM00822"/>
    </source>
</evidence>
<dbReference type="SMART" id="SM00822">
    <property type="entry name" value="PKS_KR"/>
    <property type="match status" value="1"/>
</dbReference>